<name>D3VJR6_XENNA</name>
<dbReference type="STRING" id="406817.XNC1_2921"/>
<reference evidence="1 2" key="1">
    <citation type="journal article" date="2011" name="PLoS ONE">
        <title>The entomopathogenic bacterial endosymbionts xenorhabdus and photorhabdus: convergent lifestyles from divergent genomes.</title>
        <authorList>
            <person name="Chaston J.M."/>
            <person name="Suen G."/>
            <person name="Tucker S.L."/>
            <person name="Andersen A.W."/>
            <person name="Bhasin A."/>
            <person name="Bode E."/>
            <person name="Bode H.B."/>
            <person name="Brachmann A.O."/>
            <person name="Cowles C.E."/>
            <person name="Cowles K.N."/>
            <person name="Darby C."/>
            <person name="de Leon L."/>
            <person name="Drace K."/>
            <person name="Du Z."/>
            <person name="Givaudan A."/>
            <person name="Herbert Tran E.E."/>
            <person name="Jewell K.A."/>
            <person name="Knack J.J."/>
            <person name="Krasomil-Osterfeld K.C."/>
            <person name="Kukor R."/>
            <person name="Lanois A."/>
            <person name="Latreille P."/>
            <person name="Leimgruber N.K."/>
            <person name="Lipke C.M."/>
            <person name="Liu R."/>
            <person name="Lu X."/>
            <person name="Martens E.C."/>
            <person name="Marri P.R."/>
            <person name="Medigue C."/>
            <person name="Menard M.L."/>
            <person name="Miller N.M."/>
            <person name="Morales-Soto N."/>
            <person name="Norton S."/>
            <person name="Ogier J.C."/>
            <person name="Orchard S.S."/>
            <person name="Park D."/>
            <person name="Park Y."/>
            <person name="Qurollo B.A."/>
            <person name="Sugar D.R."/>
            <person name="Richards G.R."/>
            <person name="Rouy Z."/>
            <person name="Slominski B."/>
            <person name="Slominski K."/>
            <person name="Snyder H."/>
            <person name="Tjaden B.C."/>
            <person name="van der Hoeven R."/>
            <person name="Welch R.D."/>
            <person name="Wheeler C."/>
            <person name="Xiang B."/>
            <person name="Barbazuk B."/>
            <person name="Gaudriault S."/>
            <person name="Goodner B."/>
            <person name="Slater S.C."/>
            <person name="Forst S."/>
            <person name="Goldman B.S."/>
            <person name="Goodrich-Blair H."/>
        </authorList>
    </citation>
    <scope>NUCLEOTIDE SEQUENCE [LARGE SCALE GENOMIC DNA]</scope>
    <source>
        <strain evidence="2">ATCC 19061 / DSM 3370 / CCUG 14189 / LMG 1036 / NCIMB 9965 / AN6</strain>
    </source>
</reference>
<dbReference type="Proteomes" id="UP000008075">
    <property type="component" value="Chromosome"/>
</dbReference>
<dbReference type="KEGG" id="xne:XNC1_2921"/>
<gene>
    <name evidence="1" type="ordered locus">XNC1_2921</name>
</gene>
<proteinExistence type="predicted"/>
<organism evidence="1 2">
    <name type="scientific">Xenorhabdus nematophila (strain ATCC 19061 / DSM 3370 / CCUG 14189 / LMG 1036 / NCIMB 9965 / AN6)</name>
    <dbReference type="NCBI Taxonomy" id="406817"/>
    <lineage>
        <taxon>Bacteria</taxon>
        <taxon>Pseudomonadati</taxon>
        <taxon>Pseudomonadota</taxon>
        <taxon>Gammaproteobacteria</taxon>
        <taxon>Enterobacterales</taxon>
        <taxon>Morganellaceae</taxon>
        <taxon>Xenorhabdus</taxon>
    </lineage>
</organism>
<dbReference type="AlphaFoldDB" id="D3VJR6"/>
<accession>D3VJR6</accession>
<keyword evidence="2" id="KW-1185">Reference proteome</keyword>
<sequence length="67" mass="7767">MVLFLINFMSVPSLQANMTEMQSSEREINLVANRLNNHPRKTRDYKTPNELFKGVPTQLLRSLRCCA</sequence>
<dbReference type="EMBL" id="FN667742">
    <property type="protein sequence ID" value="CBJ90975.1"/>
    <property type="molecule type" value="Genomic_DNA"/>
</dbReference>
<dbReference type="eggNOG" id="COG2826">
    <property type="taxonomic scope" value="Bacteria"/>
</dbReference>
<evidence type="ECO:0000313" key="2">
    <source>
        <dbReference type="Proteomes" id="UP000008075"/>
    </source>
</evidence>
<dbReference type="HOGENOM" id="CLU_205426_0_0_6"/>
<protein>
    <submittedName>
        <fullName evidence="1">Uncharacterized protein</fullName>
    </submittedName>
</protein>
<evidence type="ECO:0000313" key="1">
    <source>
        <dbReference type="EMBL" id="CBJ90975.1"/>
    </source>
</evidence>